<dbReference type="HAMAP" id="MF_00129">
    <property type="entry name" value="MnmG_GidA"/>
    <property type="match status" value="1"/>
</dbReference>
<name>A0A381PRA4_9ZZZZ</name>
<dbReference type="InterPro" id="IPR026904">
    <property type="entry name" value="MnmG_C"/>
</dbReference>
<dbReference type="Gene3D" id="1.10.10.1800">
    <property type="entry name" value="tRNA uridine 5-carboxymethylaminomethyl modification enzyme MnmG/GidA"/>
    <property type="match status" value="1"/>
</dbReference>
<dbReference type="PRINTS" id="PR00411">
    <property type="entry name" value="PNDRDTASEI"/>
</dbReference>
<dbReference type="AlphaFoldDB" id="A0A381PRA4"/>
<evidence type="ECO:0000256" key="4">
    <source>
        <dbReference type="ARBA" id="ARBA00022827"/>
    </source>
</evidence>
<gene>
    <name evidence="6" type="ORF">METZ01_LOCUS22449</name>
</gene>
<dbReference type="FunFam" id="3.50.50.60:FF:000002">
    <property type="entry name" value="tRNA uridine 5-carboxymethylaminomethyl modification enzyme MnmG"/>
    <property type="match status" value="1"/>
</dbReference>
<proteinExistence type="inferred from homology"/>
<dbReference type="PROSITE" id="PS01281">
    <property type="entry name" value="GIDA_2"/>
    <property type="match status" value="1"/>
</dbReference>
<comment type="cofactor">
    <cofactor evidence="1">
        <name>FAD</name>
        <dbReference type="ChEBI" id="CHEBI:57692"/>
    </cofactor>
</comment>
<feature type="domain" description="tRNA uridine 5-carboxymethylaminomethyl modification enzyme C-terminal subdomain" evidence="5">
    <location>
        <begin position="551"/>
        <end position="622"/>
    </location>
</feature>
<dbReference type="InterPro" id="IPR044920">
    <property type="entry name" value="MnmG_C_subdom_sf"/>
</dbReference>
<evidence type="ECO:0000256" key="1">
    <source>
        <dbReference type="ARBA" id="ARBA00001974"/>
    </source>
</evidence>
<dbReference type="Pfam" id="PF13932">
    <property type="entry name" value="SAM_GIDA_C"/>
    <property type="match status" value="1"/>
</dbReference>
<dbReference type="Gene3D" id="1.10.150.570">
    <property type="entry name" value="GidA associated domain, C-terminal subdomain"/>
    <property type="match status" value="1"/>
</dbReference>
<protein>
    <recommendedName>
        <fullName evidence="5">tRNA uridine 5-carboxymethylaminomethyl modification enzyme C-terminal subdomain domain-containing protein</fullName>
    </recommendedName>
</protein>
<dbReference type="GO" id="GO:0050660">
    <property type="term" value="F:flavin adenine dinucleotide binding"/>
    <property type="evidence" value="ECO:0007669"/>
    <property type="project" value="InterPro"/>
</dbReference>
<comment type="similarity">
    <text evidence="2">Belongs to the MnmG family.</text>
</comment>
<evidence type="ECO:0000256" key="3">
    <source>
        <dbReference type="ARBA" id="ARBA00022630"/>
    </source>
</evidence>
<accession>A0A381PRA4</accession>
<keyword evidence="4" id="KW-0274">FAD</keyword>
<dbReference type="Pfam" id="PF01134">
    <property type="entry name" value="GIDA"/>
    <property type="match status" value="1"/>
</dbReference>
<dbReference type="InterPro" id="IPR004416">
    <property type="entry name" value="MnmG"/>
</dbReference>
<dbReference type="Pfam" id="PF21680">
    <property type="entry name" value="GIDA_C_1st"/>
    <property type="match status" value="1"/>
</dbReference>
<dbReference type="GO" id="GO:0030488">
    <property type="term" value="P:tRNA methylation"/>
    <property type="evidence" value="ECO:0007669"/>
    <property type="project" value="TreeGrafter"/>
</dbReference>
<sequence length="630" mass="69779">MNTDPKTHDVLVIGGGHAGCEAALVAARMGAETLLVTLSRDTIAQMSCNPAIGGIGKGHLVKEIDALGGEMGKVADETGIQFRVLNASRGAATRGSRCQSDFMAYKSVMRQILESQSGLKIVEGLAEELLFQGNQVIGLRTENEEHFAQTVIITTGTFLNGLIHCGKERVDAGRVEEPAAKKLSLSLANQSLKLGRMKTGTPARLDKRTIDWSQLGLQSGDEQPKKFSFWDSEILLPQVPCHIAYTNERTHQIIKNNLGKSALYGGEITGIGPRYCPSIEDKIVKFADKNRHQVFMEPMGYAEDSLMIYPNGLSTSLPSDVQLEFLRSIEGLEKVEIIEPGYAIEYDMLDPTQLKATLELKAVKNLYLAGQINGTTGYEEAAAQGLMAGVNAVLKVRKKQPFILQRNEAYIGVMIDDLITRGVIEPYRMFTSRAEYRLHLREDNADSRLSKKGWELGVLPEKCYQQFQQKQLQINKLSGLVKAERVTPTAAVQHELLLLGESPLKTAANLADLLKRPKLSIERIHDCDAIGDEIDWNEYAAVVREQVEIEIKYAGYLSRQDQELKHINQLDRIALPEELQLSEIPGLSREVMEILEKTKPDTLGQASRITGMTPAAITILRVYLRTRQAA</sequence>
<reference evidence="6" key="1">
    <citation type="submission" date="2018-05" db="EMBL/GenBank/DDBJ databases">
        <authorList>
            <person name="Lanie J.A."/>
            <person name="Ng W.-L."/>
            <person name="Kazmierczak K.M."/>
            <person name="Andrzejewski T.M."/>
            <person name="Davidsen T.M."/>
            <person name="Wayne K.J."/>
            <person name="Tettelin H."/>
            <person name="Glass J.I."/>
            <person name="Rusch D."/>
            <person name="Podicherti R."/>
            <person name="Tsui H.-C.T."/>
            <person name="Winkler M.E."/>
        </authorList>
    </citation>
    <scope>NUCLEOTIDE SEQUENCE</scope>
</reference>
<dbReference type="PANTHER" id="PTHR11806">
    <property type="entry name" value="GLUCOSE INHIBITED DIVISION PROTEIN A"/>
    <property type="match status" value="1"/>
</dbReference>
<dbReference type="EMBL" id="UINC01001066">
    <property type="protein sequence ID" value="SUZ69595.1"/>
    <property type="molecule type" value="Genomic_DNA"/>
</dbReference>
<dbReference type="FunFam" id="1.10.150.570:FF:000001">
    <property type="entry name" value="tRNA uridine 5-carboxymethylaminomethyl modification enzyme MnmG"/>
    <property type="match status" value="1"/>
</dbReference>
<dbReference type="SUPFAM" id="SSF51905">
    <property type="entry name" value="FAD/NAD(P)-binding domain"/>
    <property type="match status" value="1"/>
</dbReference>
<dbReference type="GO" id="GO:0002098">
    <property type="term" value="P:tRNA wobble uridine modification"/>
    <property type="evidence" value="ECO:0007669"/>
    <property type="project" value="InterPro"/>
</dbReference>
<keyword evidence="3" id="KW-0285">Flavoprotein</keyword>
<dbReference type="GO" id="GO:0005829">
    <property type="term" value="C:cytosol"/>
    <property type="evidence" value="ECO:0007669"/>
    <property type="project" value="TreeGrafter"/>
</dbReference>
<dbReference type="InterPro" id="IPR047001">
    <property type="entry name" value="MnmG_C_subdom"/>
</dbReference>
<dbReference type="Gene3D" id="3.50.50.60">
    <property type="entry name" value="FAD/NAD(P)-binding domain"/>
    <property type="match status" value="2"/>
</dbReference>
<evidence type="ECO:0000259" key="5">
    <source>
        <dbReference type="SMART" id="SM01228"/>
    </source>
</evidence>
<dbReference type="NCBIfam" id="TIGR00136">
    <property type="entry name" value="mnmG_gidA"/>
    <property type="match status" value="1"/>
</dbReference>
<organism evidence="6">
    <name type="scientific">marine metagenome</name>
    <dbReference type="NCBI Taxonomy" id="408172"/>
    <lineage>
        <taxon>unclassified sequences</taxon>
        <taxon>metagenomes</taxon>
        <taxon>ecological metagenomes</taxon>
    </lineage>
</organism>
<dbReference type="InterPro" id="IPR002218">
    <property type="entry name" value="MnmG-rel"/>
</dbReference>
<evidence type="ECO:0000256" key="2">
    <source>
        <dbReference type="ARBA" id="ARBA00007653"/>
    </source>
</evidence>
<dbReference type="InterPro" id="IPR049312">
    <property type="entry name" value="GIDA_C_N"/>
</dbReference>
<dbReference type="PROSITE" id="PS01280">
    <property type="entry name" value="GIDA_1"/>
    <property type="match status" value="1"/>
</dbReference>
<dbReference type="InterPro" id="IPR036188">
    <property type="entry name" value="FAD/NAD-bd_sf"/>
</dbReference>
<evidence type="ECO:0000313" key="6">
    <source>
        <dbReference type="EMBL" id="SUZ69595.1"/>
    </source>
</evidence>
<dbReference type="PANTHER" id="PTHR11806:SF0">
    <property type="entry name" value="PROTEIN MTO1 HOMOLOG, MITOCHONDRIAL"/>
    <property type="match status" value="1"/>
</dbReference>
<dbReference type="InterPro" id="IPR020595">
    <property type="entry name" value="MnmG-rel_CS"/>
</dbReference>
<dbReference type="SMART" id="SM01228">
    <property type="entry name" value="GIDA_assoc_3"/>
    <property type="match status" value="1"/>
</dbReference>
<dbReference type="InterPro" id="IPR040131">
    <property type="entry name" value="MnmG_N"/>
</dbReference>